<evidence type="ECO:0000313" key="4">
    <source>
        <dbReference type="Proteomes" id="UP000192276"/>
    </source>
</evidence>
<keyword evidence="1" id="KW-0472">Membrane</keyword>
<keyword evidence="1" id="KW-0812">Transmembrane</keyword>
<dbReference type="NCBIfam" id="TIGR04477">
    <property type="entry name" value="sorted_by_XrtN"/>
    <property type="match status" value="1"/>
</dbReference>
<comment type="caution">
    <text evidence="3">The sequence shown here is derived from an EMBL/GenBank/DDBJ whole genome shotgun (WGS) entry which is preliminary data.</text>
</comment>
<dbReference type="OrthoDB" id="1801976at2"/>
<accession>A0A1V9FK05</accession>
<feature type="transmembrane region" description="Helical" evidence="1">
    <location>
        <begin position="189"/>
        <end position="214"/>
    </location>
</feature>
<feature type="transmembrane region" description="Helical" evidence="1">
    <location>
        <begin position="69"/>
        <end position="86"/>
    </location>
</feature>
<keyword evidence="4" id="KW-1185">Reference proteome</keyword>
<reference evidence="4" key="1">
    <citation type="submission" date="2016-04" db="EMBL/GenBank/DDBJ databases">
        <authorList>
            <person name="Chen L."/>
            <person name="Zhuang W."/>
            <person name="Wang G."/>
        </authorList>
    </citation>
    <scope>NUCLEOTIDE SEQUENCE [LARGE SCALE GENOMIC DNA]</scope>
    <source>
        <strain evidence="4">208</strain>
    </source>
</reference>
<sequence>MDHLTANQKDKQFIEGLILIPISLFFFCLPVFFTLNHSSGLFVINYAIAVIYFVILLAGRRLKKGRDGLMPLILFLILFLISAYSLNREMTVFEKPVTWFAVLQVILCVNYIAFAFFKRFPRWLQYVMTFLLGIALVTFLYLAIYLFPLYILSVMASFVLGISAHSFVGLLFVIYTIALLRKVVKDNQALFVSFLGGAGASLVVVVVFVVRFTLLTNEINTTYRQATVRENEGWPAWVSLAQMIPDNGLAESILKTDLVYSTPSERLDNLFWSVPTRNFGEEKKHDPLIMIAALFSGNIHLSEANRIKLLESMHDSRHQAQDRLWSGDDLLTGHINTDVKIWPQFGISYTEKVITVSNMAPADRWSGSQEEAIYTFHLPEGGVVTALSLWIEGKEAKSILTTKQKADSAYKQIVGAERRDPSVLHWQEGNTISVRVFPVLAGESRKFKVGITAPLTRKNGRMKYENIWFDGPSFSRAKEEIALQFQQTPKDFISPAVFKPTGRMGFTRSGKYDPSWDIELADQPLSNDAFCFDGKRYNVRPYAKQFGPAVLQNVYLDVNKTWTKQEFTSICEVLKHHKVFVYTNAMVEVTGENRQAVFAELHKLQFSLFPVYLIGNANNSLLVSKSPAVSPNLKDLAGSDFLKEVKKSMRGGKKLKLFNLGTTLSPYLKTLKEYRAFQYEHGSVDNLKILLNKQVFVKDGENEKQVVIDNAEIAIVEDSCTVASAAPDHLMRLFAYNHIMQKMGTRFSDEVQETDELVADAQKAYVVSPVSSMVVLETTKDYERFNIKDSQNSLKNASMKSKGAVPEPHEWALIILAGVVLLYIKFHPVKKKAL</sequence>
<proteinExistence type="predicted"/>
<keyword evidence="1" id="KW-1133">Transmembrane helix</keyword>
<evidence type="ECO:0000259" key="2">
    <source>
        <dbReference type="PROSITE" id="PS51468"/>
    </source>
</evidence>
<protein>
    <recommendedName>
        <fullName evidence="2">VIT domain-containing protein</fullName>
    </recommendedName>
</protein>
<dbReference type="AlphaFoldDB" id="A0A1V9FK05"/>
<dbReference type="InterPro" id="IPR013694">
    <property type="entry name" value="VIT"/>
</dbReference>
<dbReference type="InterPro" id="IPR031005">
    <property type="entry name" value="Sorted_by_XrtN"/>
</dbReference>
<dbReference type="STRING" id="550983.A4R26_04025"/>
<feature type="transmembrane region" description="Helical" evidence="1">
    <location>
        <begin position="150"/>
        <end position="177"/>
    </location>
</feature>
<dbReference type="RefSeq" id="WP_081166222.1">
    <property type="nucleotide sequence ID" value="NZ_LWBP01000188.1"/>
</dbReference>
<dbReference type="Proteomes" id="UP000192276">
    <property type="component" value="Unassembled WGS sequence"/>
</dbReference>
<feature type="domain" description="VIT" evidence="2">
    <location>
        <begin position="318"/>
        <end position="453"/>
    </location>
</feature>
<evidence type="ECO:0000313" key="3">
    <source>
        <dbReference type="EMBL" id="OQP58627.1"/>
    </source>
</evidence>
<feature type="transmembrane region" description="Helical" evidence="1">
    <location>
        <begin position="124"/>
        <end position="144"/>
    </location>
</feature>
<organism evidence="3 4">
    <name type="scientific">Niastella populi</name>
    <dbReference type="NCBI Taxonomy" id="550983"/>
    <lineage>
        <taxon>Bacteria</taxon>
        <taxon>Pseudomonadati</taxon>
        <taxon>Bacteroidota</taxon>
        <taxon>Chitinophagia</taxon>
        <taxon>Chitinophagales</taxon>
        <taxon>Chitinophagaceae</taxon>
        <taxon>Niastella</taxon>
    </lineage>
</organism>
<feature type="transmembrane region" description="Helical" evidence="1">
    <location>
        <begin position="39"/>
        <end position="57"/>
    </location>
</feature>
<gene>
    <name evidence="3" type="ORF">A4R26_04025</name>
</gene>
<dbReference type="Pfam" id="PF08487">
    <property type="entry name" value="VIT"/>
    <property type="match status" value="1"/>
</dbReference>
<feature type="transmembrane region" description="Helical" evidence="1">
    <location>
        <begin position="12"/>
        <end position="33"/>
    </location>
</feature>
<evidence type="ECO:0000256" key="1">
    <source>
        <dbReference type="SAM" id="Phobius"/>
    </source>
</evidence>
<dbReference type="PROSITE" id="PS51468">
    <property type="entry name" value="VIT"/>
    <property type="match status" value="1"/>
</dbReference>
<dbReference type="EMBL" id="LWBP01000188">
    <property type="protein sequence ID" value="OQP58627.1"/>
    <property type="molecule type" value="Genomic_DNA"/>
</dbReference>
<name>A0A1V9FK05_9BACT</name>
<feature type="transmembrane region" description="Helical" evidence="1">
    <location>
        <begin position="98"/>
        <end position="117"/>
    </location>
</feature>